<evidence type="ECO:0000256" key="8">
    <source>
        <dbReference type="SAM" id="MobiDB-lite"/>
    </source>
</evidence>
<dbReference type="SUPFAM" id="SSF49464">
    <property type="entry name" value="Carboxypeptidase regulatory domain-like"/>
    <property type="match status" value="1"/>
</dbReference>
<organism evidence="11 12">
    <name type="scientific">Pedobacter terrae</name>
    <dbReference type="NCBI Taxonomy" id="405671"/>
    <lineage>
        <taxon>Bacteria</taxon>
        <taxon>Pseudomonadati</taxon>
        <taxon>Bacteroidota</taxon>
        <taxon>Sphingobacteriia</taxon>
        <taxon>Sphingobacteriales</taxon>
        <taxon>Sphingobacteriaceae</taxon>
        <taxon>Pedobacter</taxon>
    </lineage>
</organism>
<accession>A0A1G7NKP9</accession>
<keyword evidence="6 7" id="KW-0998">Cell outer membrane</keyword>
<evidence type="ECO:0000256" key="1">
    <source>
        <dbReference type="ARBA" id="ARBA00004571"/>
    </source>
</evidence>
<dbReference type="Gene3D" id="2.60.40.1120">
    <property type="entry name" value="Carboxypeptidase-like, regulatory domain"/>
    <property type="match status" value="1"/>
</dbReference>
<dbReference type="PROSITE" id="PS52016">
    <property type="entry name" value="TONB_DEPENDENT_REC_3"/>
    <property type="match status" value="1"/>
</dbReference>
<evidence type="ECO:0000313" key="11">
    <source>
        <dbReference type="EMBL" id="SDF74593.1"/>
    </source>
</evidence>
<dbReference type="SUPFAM" id="SSF56935">
    <property type="entry name" value="Porins"/>
    <property type="match status" value="1"/>
</dbReference>
<dbReference type="Pfam" id="PF13620">
    <property type="entry name" value="CarboxypepD_reg"/>
    <property type="match status" value="1"/>
</dbReference>
<dbReference type="InterPro" id="IPR023997">
    <property type="entry name" value="TonB-dep_OMP_SusC/RagA_CS"/>
</dbReference>
<dbReference type="InterPro" id="IPR039426">
    <property type="entry name" value="TonB-dep_rcpt-like"/>
</dbReference>
<comment type="subcellular location">
    <subcellularLocation>
        <location evidence="1 7">Cell outer membrane</location>
        <topology evidence="1 7">Multi-pass membrane protein</topology>
    </subcellularLocation>
</comment>
<dbReference type="EMBL" id="FNCH01000001">
    <property type="protein sequence ID" value="SDF74593.1"/>
    <property type="molecule type" value="Genomic_DNA"/>
</dbReference>
<evidence type="ECO:0000256" key="5">
    <source>
        <dbReference type="ARBA" id="ARBA00023136"/>
    </source>
</evidence>
<dbReference type="NCBIfam" id="TIGR04056">
    <property type="entry name" value="OMP_RagA_SusC"/>
    <property type="match status" value="1"/>
</dbReference>
<dbReference type="Pfam" id="PF07715">
    <property type="entry name" value="Plug"/>
    <property type="match status" value="1"/>
</dbReference>
<dbReference type="Gene3D" id="2.170.130.10">
    <property type="entry name" value="TonB-dependent receptor, plug domain"/>
    <property type="match status" value="1"/>
</dbReference>
<feature type="region of interest" description="Disordered" evidence="8">
    <location>
        <begin position="645"/>
        <end position="666"/>
    </location>
</feature>
<dbReference type="InterPro" id="IPR008969">
    <property type="entry name" value="CarboxyPept-like_regulatory"/>
</dbReference>
<evidence type="ECO:0000256" key="2">
    <source>
        <dbReference type="ARBA" id="ARBA00022448"/>
    </source>
</evidence>
<evidence type="ECO:0000256" key="9">
    <source>
        <dbReference type="SAM" id="Phobius"/>
    </source>
</evidence>
<keyword evidence="2 7" id="KW-0813">Transport</keyword>
<dbReference type="InterPro" id="IPR023996">
    <property type="entry name" value="TonB-dep_OMP_SusC/RagA"/>
</dbReference>
<name>A0A1G7NKP9_9SPHI</name>
<evidence type="ECO:0000256" key="3">
    <source>
        <dbReference type="ARBA" id="ARBA00022452"/>
    </source>
</evidence>
<feature type="transmembrane region" description="Helical" evidence="9">
    <location>
        <begin position="40"/>
        <end position="60"/>
    </location>
</feature>
<gene>
    <name evidence="11" type="ORF">SAMN05421827_101396</name>
</gene>
<evidence type="ECO:0000313" key="12">
    <source>
        <dbReference type="Proteomes" id="UP000199643"/>
    </source>
</evidence>
<evidence type="ECO:0000256" key="4">
    <source>
        <dbReference type="ARBA" id="ARBA00022692"/>
    </source>
</evidence>
<proteinExistence type="inferred from homology"/>
<dbReference type="InterPro" id="IPR037066">
    <property type="entry name" value="Plug_dom_sf"/>
</dbReference>
<comment type="similarity">
    <text evidence="7">Belongs to the TonB-dependent receptor family.</text>
</comment>
<evidence type="ECO:0000259" key="10">
    <source>
        <dbReference type="Pfam" id="PF07715"/>
    </source>
</evidence>
<evidence type="ECO:0000256" key="7">
    <source>
        <dbReference type="PROSITE-ProRule" id="PRU01360"/>
    </source>
</evidence>
<dbReference type="InterPro" id="IPR036942">
    <property type="entry name" value="Beta-barrel_TonB_sf"/>
</dbReference>
<evidence type="ECO:0000256" key="6">
    <source>
        <dbReference type="ARBA" id="ARBA00023237"/>
    </source>
</evidence>
<feature type="domain" description="TonB-dependent receptor plug" evidence="10">
    <location>
        <begin position="247"/>
        <end position="376"/>
    </location>
</feature>
<dbReference type="Gene3D" id="2.40.170.20">
    <property type="entry name" value="TonB-dependent receptor, beta-barrel domain"/>
    <property type="match status" value="1"/>
</dbReference>
<keyword evidence="3 7" id="KW-1134">Transmembrane beta strand</keyword>
<keyword evidence="12" id="KW-1185">Reference proteome</keyword>
<dbReference type="Proteomes" id="UP000199643">
    <property type="component" value="Unassembled WGS sequence"/>
</dbReference>
<dbReference type="GO" id="GO:0009279">
    <property type="term" value="C:cell outer membrane"/>
    <property type="evidence" value="ECO:0007669"/>
    <property type="project" value="UniProtKB-SubCell"/>
</dbReference>
<protein>
    <submittedName>
        <fullName evidence="11">TonB-linked outer membrane protein, SusC/RagA family</fullName>
    </submittedName>
</protein>
<reference evidence="12" key="1">
    <citation type="submission" date="2016-10" db="EMBL/GenBank/DDBJ databases">
        <authorList>
            <person name="Varghese N."/>
            <person name="Submissions S."/>
        </authorList>
    </citation>
    <scope>NUCLEOTIDE SEQUENCE [LARGE SCALE GENOMIC DNA]</scope>
    <source>
        <strain evidence="12">DSM 17933</strain>
    </source>
</reference>
<dbReference type="NCBIfam" id="TIGR04057">
    <property type="entry name" value="SusC_RagA_signa"/>
    <property type="match status" value="1"/>
</dbReference>
<sequence length="1187" mass="130820">MLDTFQALQTVYSFDKVKLSKVMKINTRWIKNFHQYPSKIMVIITIIMLNLLSFSLYTYAQSDKKFLFEADGITLKKAFETLEKLSGNHIAYNNNQLDDQKRVYVSRGTRSLYEVLDLLLKGMPFTYKASGAGNILITAKKINTGKINGRVVDENNEPIPAATIKIIELNAVGQTNNNGEYSFNVAQGIYTVEARFISYEIAKRQQVKVNVGGTTNINFKLVQADHSLNEVVVTALGIKRQEKALGYVVTKIDSNQLTEAVSTNWTDALSGKVAGLNLIRSNSGPAGSNKIILRGENNLTGDNEALIVLDGVVINNSGGRRTANSSDGVYGTGSDNMPADYGSSINDINPEDIESVTVLKGPGAAALYGQRGANGAIIITTKSGNSKHKKVNIRFTSNGSFEEVNRWPDLQYEYGQGVDGAAYYSYGTTADGASTSGTSSAYGPRFDGQLFFQYDPITQTTGKTRTPWVPYKNQIRDFFSTGENLTNSLSLDGRYKNTTARFSVTNQNNTWIVPNTGIERTTLTLSTNTDVTSKLKIATKINYGNRFSDNLPGAGYGNQSLMYWFIFWQPNASLDWIKNYWANGQENKVIKYPFSSFPENPYAVVNEFINRTGRNNVTANIQASYQFTKELSLLLRSSIDYSNEHRAQDRPYDSGSRLPKGSTRQQQINAQETNIDFLLRYDKKINKNFSINASLGGSELRNKYNKSDLRADGLTVPNIYELTNNLYSLISIPDTSRYRINSFYGVLSTNYKNYWYVELTGRKDWSSVLATATRTDNVGFFYPAISTSFVLSEFFKLPKAISFAKLRASVSQVGSGGTTPYRTAYTYSLASNGTYPDSALVNPTILPNENLKPLKTTTYEVGTEVSLFKGRLGFDVAVYAGNTKNQILTRIIDRSTGYNQALINAGQVNNTGVEVALNGTPVVTKGGFKWTMNATFASNSNVIKALTDSSIILRTGPVAGGQIVAKVGGSMGDLYGRGYVRDPQGNVVYDATTGFAKITNDVVYLGNTMPKYKFSIGSTFAYRNISLSVLFDAQVGAVAHSLLNYKLVEQGKLTSTLPGRYNGIVGNGVVQLADGSYVSNTTVAYDIDEYYRSHAGADNAEGSTFSTDFIKFREASLNYRFNARFLKRIGLSSATFGVYGRNLFIWSPWPMFDPEFGTLSGSDIVTGFEIGQFPSTRTFGFNLSIGI</sequence>
<keyword evidence="4 7" id="KW-0812">Transmembrane</keyword>
<dbReference type="STRING" id="405671.SAMN05421827_101396"/>
<dbReference type="InterPro" id="IPR012910">
    <property type="entry name" value="Plug_dom"/>
</dbReference>
<dbReference type="AlphaFoldDB" id="A0A1G7NKP9"/>
<keyword evidence="9" id="KW-1133">Transmembrane helix</keyword>
<keyword evidence="5 7" id="KW-0472">Membrane</keyword>